<keyword evidence="3" id="KW-0804">Transcription</keyword>
<dbReference type="Pfam" id="PF08621">
    <property type="entry name" value="RPAP1_N"/>
    <property type="match status" value="1"/>
</dbReference>
<dbReference type="InterPro" id="IPR016024">
    <property type="entry name" value="ARM-type_fold"/>
</dbReference>
<dbReference type="InterPro" id="IPR039913">
    <property type="entry name" value="RPAP1/Rba50"/>
</dbReference>
<dbReference type="SUPFAM" id="SSF48371">
    <property type="entry name" value="ARM repeat"/>
    <property type="match status" value="1"/>
</dbReference>
<dbReference type="InterPro" id="IPR013929">
    <property type="entry name" value="RPAP1_C"/>
</dbReference>
<dbReference type="OrthoDB" id="348201at2759"/>
<accession>A0A0N8DDG4</accession>
<dbReference type="PANTHER" id="PTHR21483">
    <property type="entry name" value="RNA POLYMERASE II-ASSOCIATED PROTEIN 1"/>
    <property type="match status" value="1"/>
</dbReference>
<reference evidence="8" key="1">
    <citation type="submission" date="2015-10" db="EMBL/GenBank/DDBJ databases">
        <title>Daphnia magna gene sets from two clonal populations assembled and annotated with EvidentialGene.</title>
        <authorList>
            <person name="Gilbert D."/>
            <person name="Podicheti R."/>
            <person name="Orsini L."/>
            <person name="Colbourne J."/>
            <person name="Pfrender M."/>
        </authorList>
    </citation>
    <scope>NUCLEOTIDE SEQUENCE</scope>
</reference>
<organism evidence="8">
    <name type="scientific">Daphnia magna</name>
    <dbReference type="NCBI Taxonomy" id="35525"/>
    <lineage>
        <taxon>Eukaryota</taxon>
        <taxon>Metazoa</taxon>
        <taxon>Ecdysozoa</taxon>
        <taxon>Arthropoda</taxon>
        <taxon>Crustacea</taxon>
        <taxon>Branchiopoda</taxon>
        <taxon>Diplostraca</taxon>
        <taxon>Cladocera</taxon>
        <taxon>Anomopoda</taxon>
        <taxon>Daphniidae</taxon>
        <taxon>Daphnia</taxon>
    </lineage>
</organism>
<comment type="similarity">
    <text evidence="2">Belongs to the RPAP1 family.</text>
</comment>
<dbReference type="EMBL" id="GDIP01211709">
    <property type="protein sequence ID" value="JAJ11693.1"/>
    <property type="molecule type" value="Transcribed_RNA"/>
</dbReference>
<evidence type="ECO:0000259" key="6">
    <source>
        <dbReference type="Pfam" id="PF08621"/>
    </source>
</evidence>
<feature type="domain" description="RPAP1 C-terminal" evidence="5">
    <location>
        <begin position="272"/>
        <end position="337"/>
    </location>
</feature>
<dbReference type="AlphaFoldDB" id="A0A0N8DDG4"/>
<evidence type="ECO:0000256" key="2">
    <source>
        <dbReference type="ARBA" id="ARBA00009953"/>
    </source>
</evidence>
<dbReference type="Pfam" id="PF25766">
    <property type="entry name" value="TPR_RPAP1"/>
    <property type="match status" value="1"/>
</dbReference>
<evidence type="ECO:0000259" key="7">
    <source>
        <dbReference type="Pfam" id="PF25766"/>
    </source>
</evidence>
<evidence type="ECO:0000313" key="8">
    <source>
        <dbReference type="EMBL" id="JAJ11693.1"/>
    </source>
</evidence>
<feature type="domain" description="RPAP1/MINIYO-like TPR repeats" evidence="7">
    <location>
        <begin position="968"/>
        <end position="1180"/>
    </location>
</feature>
<reference evidence="8" key="2">
    <citation type="submission" date="2015-10" db="EMBL/GenBank/DDBJ databases">
        <authorList>
            <person name="Gilbert D.G."/>
        </authorList>
    </citation>
    <scope>NUCLEOTIDE SEQUENCE</scope>
</reference>
<proteinExistence type="inferred from homology"/>
<dbReference type="InterPro" id="IPR013930">
    <property type="entry name" value="RPAP1_N"/>
</dbReference>
<evidence type="ECO:0000259" key="5">
    <source>
        <dbReference type="Pfam" id="PF08620"/>
    </source>
</evidence>
<comment type="subcellular location">
    <subcellularLocation>
        <location evidence="1">Nucleus</location>
    </subcellularLocation>
</comment>
<evidence type="ECO:0000256" key="3">
    <source>
        <dbReference type="ARBA" id="ARBA00023163"/>
    </source>
</evidence>
<evidence type="ECO:0000256" key="1">
    <source>
        <dbReference type="ARBA" id="ARBA00004123"/>
    </source>
</evidence>
<dbReference type="GO" id="GO:0006366">
    <property type="term" value="P:transcription by RNA polymerase II"/>
    <property type="evidence" value="ECO:0007669"/>
    <property type="project" value="InterPro"/>
</dbReference>
<sequence>MAARPKLVCGEDELMEMQEKFRSGGITNSISSKVIKAPHKTNASIPGNESIFAKRREMVEKIKENTFHFQLPKVQVLKDVVEKCETVEIKVPEKKRENHFPEVFQRMKSMKASGSGSIFAQQLRKAKMMRDEVAELPSVILPSCLNQCSEIAKAVLGETEANKIHQENVQKLSSMTDKDILREQQQLLQTLDPKLIALLKNKKKYTSSSNQILVETPTVTEISKETEDEPEIGEIHEMKNSKWLHMNHMEKEKVRWMASLPPLKEIPGESFQARFDFQGRLLEANVDLPVTIALHHHGEEPERAGYSINELMLLSRSSKMQQRVLALNTLANILENTRLGIYDSCFEAPLIPVLLDNRFLMLVRFCLDDSAPSVVAAALVALSRLLSSPFDETCLERCFIWHLGEKQPNLCSRIQMDSTDQEQEAEMKDYEMSRVDVIKVCLRMDIPFRIRYIFEEIRPEAPAVIAAIEILTRMARHSSAVAQSIVDCPRLMDAIFQFFLPKDVTSLCTSQEQDRVNNVYGLPVRQVLRLARVIASWNAELATRLVVKYALLESIKIYVAIDTVQLNLPTQEALLLVLDSYYTWRTLLRQGVGIESFLEFYPVWFPQLQSYQSSISMDSGYSNSSNARFSHHLGSSLLLLMEALLSACCTSGCCAGSCLGDHKHLHIKQVGGLREAVEICVAKWTWQLRKITDPIPDSAGSLLATGIHLLATFYTHWIDPQAPSLLDKLCSSHILPLLHSEPMQELAKLLIQHSNLSSTLQSCSRFPESLPSVCATAMGGELVPIMASSNPFPLFTSIFRLLRIWKDKSASAQVVDLRIPNSCFDYLVNLTGPLSSLSGNWFTRYELQFLHEFLMICAEWGAFTPEQSRLAHQVALTAITSLGPGAEVIAVDWILHLIFQKDFILRGFDLDTSLEQLHLNETLLSITLNGLSHVGNFYSDQLLPEESRKHSRTVLTLEHRQILPTDWIYLPLVLLYQRDLEKPLEGNTNIVETALFSLRAVYVLLFLQPTWFFHVQPTEHYARLACTFLAGNDIFLDKTINDYMWPILRKLARQHLDFSRPVSGVDDFIDLYERLIDQFEAVSYGNPLFAAFLLLPLQQHQPVRFRLKLWCEHPNALRILTLNDQQMLHSLDHWKEPTETNEVLLIKYAASIRSGTITSQRNPVLFEIATHHITHYVERNPHALDKLNL</sequence>
<feature type="domain" description="RPAP1 N-terminal" evidence="6">
    <location>
        <begin position="163"/>
        <end position="204"/>
    </location>
</feature>
<dbReference type="Pfam" id="PF08620">
    <property type="entry name" value="RPAP1_C"/>
    <property type="match status" value="1"/>
</dbReference>
<evidence type="ECO:0000256" key="4">
    <source>
        <dbReference type="ARBA" id="ARBA00023242"/>
    </source>
</evidence>
<keyword evidence="4" id="KW-0539">Nucleus</keyword>
<protein>
    <submittedName>
        <fullName evidence="8">RNA polymerase II-associated protein</fullName>
    </submittedName>
</protein>
<name>A0A0N8DDG4_9CRUS</name>
<dbReference type="PANTHER" id="PTHR21483:SF18">
    <property type="entry name" value="RNA POLYMERASE II-ASSOCIATED PROTEIN 1"/>
    <property type="match status" value="1"/>
</dbReference>
<dbReference type="InterPro" id="IPR057989">
    <property type="entry name" value="TPR_RPAP1/MINIYO-like"/>
</dbReference>